<dbReference type="Gramene" id="Os01t0703800-00">
    <property type="protein sequence ID" value="Os01t0703800-00"/>
    <property type="gene ID" value="Os01g0703800"/>
</dbReference>
<evidence type="ECO:0000313" key="1">
    <source>
        <dbReference type="EMBL" id="BAS73914.1"/>
    </source>
</evidence>
<reference evidence="1 2" key="3">
    <citation type="journal article" date="2013" name="Rice">
        <title>Improvement of the Oryza sativa Nipponbare reference genome using next generation sequence and optical map data.</title>
        <authorList>
            <person name="Kawahara Y."/>
            <person name="de la Bastide M."/>
            <person name="Hamilton J.P."/>
            <person name="Kanamori H."/>
            <person name="McCombie W.R."/>
            <person name="Ouyang S."/>
            <person name="Schwartz D.C."/>
            <person name="Tanaka T."/>
            <person name="Wu J."/>
            <person name="Zhou S."/>
            <person name="Childs K.L."/>
            <person name="Davidson R.M."/>
            <person name="Lin H."/>
            <person name="Quesada-Ocampo L."/>
            <person name="Vaillancourt B."/>
            <person name="Sakai H."/>
            <person name="Lee S.S."/>
            <person name="Kim J."/>
            <person name="Numa H."/>
            <person name="Itoh T."/>
            <person name="Buell C.R."/>
            <person name="Matsumoto T."/>
        </authorList>
    </citation>
    <scope>NUCLEOTIDE SEQUENCE [LARGE SCALE GENOMIC DNA]</scope>
    <source>
        <strain evidence="2">cv. Nipponbare</strain>
    </source>
</reference>
<evidence type="ECO:0000313" key="2">
    <source>
        <dbReference type="Proteomes" id="UP000059680"/>
    </source>
</evidence>
<dbReference type="Proteomes" id="UP000059680">
    <property type="component" value="Chromosome 1"/>
</dbReference>
<dbReference type="InParanoid" id="A0A0P0V727"/>
<reference evidence="2" key="1">
    <citation type="journal article" date="2005" name="Nature">
        <title>The map-based sequence of the rice genome.</title>
        <authorList>
            <consortium name="International rice genome sequencing project (IRGSP)"/>
            <person name="Matsumoto T."/>
            <person name="Wu J."/>
            <person name="Kanamori H."/>
            <person name="Katayose Y."/>
            <person name="Fujisawa M."/>
            <person name="Namiki N."/>
            <person name="Mizuno H."/>
            <person name="Yamamoto K."/>
            <person name="Antonio B.A."/>
            <person name="Baba T."/>
            <person name="Sakata K."/>
            <person name="Nagamura Y."/>
            <person name="Aoki H."/>
            <person name="Arikawa K."/>
            <person name="Arita K."/>
            <person name="Bito T."/>
            <person name="Chiden Y."/>
            <person name="Fujitsuka N."/>
            <person name="Fukunaka R."/>
            <person name="Hamada M."/>
            <person name="Harada C."/>
            <person name="Hayashi A."/>
            <person name="Hijishita S."/>
            <person name="Honda M."/>
            <person name="Hosokawa S."/>
            <person name="Ichikawa Y."/>
            <person name="Idonuma A."/>
            <person name="Iijima M."/>
            <person name="Ikeda M."/>
            <person name="Ikeno M."/>
            <person name="Ito K."/>
            <person name="Ito S."/>
            <person name="Ito T."/>
            <person name="Ito Y."/>
            <person name="Ito Y."/>
            <person name="Iwabuchi A."/>
            <person name="Kamiya K."/>
            <person name="Karasawa W."/>
            <person name="Kurita K."/>
            <person name="Katagiri S."/>
            <person name="Kikuta A."/>
            <person name="Kobayashi H."/>
            <person name="Kobayashi N."/>
            <person name="Machita K."/>
            <person name="Maehara T."/>
            <person name="Masukawa M."/>
            <person name="Mizubayashi T."/>
            <person name="Mukai Y."/>
            <person name="Nagasaki H."/>
            <person name="Nagata Y."/>
            <person name="Naito S."/>
            <person name="Nakashima M."/>
            <person name="Nakama Y."/>
            <person name="Nakamichi Y."/>
            <person name="Nakamura M."/>
            <person name="Meguro A."/>
            <person name="Negishi M."/>
            <person name="Ohta I."/>
            <person name="Ohta T."/>
            <person name="Okamoto M."/>
            <person name="Ono N."/>
            <person name="Saji S."/>
            <person name="Sakaguchi M."/>
            <person name="Sakai K."/>
            <person name="Shibata M."/>
            <person name="Shimokawa T."/>
            <person name="Song J."/>
            <person name="Takazaki Y."/>
            <person name="Terasawa K."/>
            <person name="Tsugane M."/>
            <person name="Tsuji K."/>
            <person name="Ueda S."/>
            <person name="Waki K."/>
            <person name="Yamagata H."/>
            <person name="Yamamoto M."/>
            <person name="Yamamoto S."/>
            <person name="Yamane H."/>
            <person name="Yoshiki S."/>
            <person name="Yoshihara R."/>
            <person name="Yukawa K."/>
            <person name="Zhong H."/>
            <person name="Yano M."/>
            <person name="Yuan Q."/>
            <person name="Ouyang S."/>
            <person name="Liu J."/>
            <person name="Jones K.M."/>
            <person name="Gansberger K."/>
            <person name="Moffat K."/>
            <person name="Hill J."/>
            <person name="Bera J."/>
            <person name="Fadrosh D."/>
            <person name="Jin S."/>
            <person name="Johri S."/>
            <person name="Kim M."/>
            <person name="Overton L."/>
            <person name="Reardon M."/>
            <person name="Tsitrin T."/>
            <person name="Vuong H."/>
            <person name="Weaver B."/>
            <person name="Ciecko A."/>
            <person name="Tallon L."/>
            <person name="Jackson J."/>
            <person name="Pai G."/>
            <person name="Aken S.V."/>
            <person name="Utterback T."/>
            <person name="Reidmuller S."/>
            <person name="Feldblyum T."/>
            <person name="Hsiao J."/>
            <person name="Zismann V."/>
            <person name="Iobst S."/>
            <person name="de Vazeille A.R."/>
            <person name="Buell C.R."/>
            <person name="Ying K."/>
            <person name="Li Y."/>
            <person name="Lu T."/>
            <person name="Huang Y."/>
            <person name="Zhao Q."/>
            <person name="Feng Q."/>
            <person name="Zhang L."/>
            <person name="Zhu J."/>
            <person name="Weng Q."/>
            <person name="Mu J."/>
            <person name="Lu Y."/>
            <person name="Fan D."/>
            <person name="Liu Y."/>
            <person name="Guan J."/>
            <person name="Zhang Y."/>
            <person name="Yu S."/>
            <person name="Liu X."/>
            <person name="Zhang Y."/>
            <person name="Hong G."/>
            <person name="Han B."/>
            <person name="Choisne N."/>
            <person name="Demange N."/>
            <person name="Orjeda G."/>
            <person name="Samain S."/>
            <person name="Cattolico L."/>
            <person name="Pelletier E."/>
            <person name="Couloux A."/>
            <person name="Segurens B."/>
            <person name="Wincker P."/>
            <person name="D'Hont A."/>
            <person name="Scarpelli C."/>
            <person name="Weissenbach J."/>
            <person name="Salanoubat M."/>
            <person name="Quetier F."/>
            <person name="Yu Y."/>
            <person name="Kim H.R."/>
            <person name="Rambo T."/>
            <person name="Currie J."/>
            <person name="Collura K."/>
            <person name="Luo M."/>
            <person name="Yang T."/>
            <person name="Ammiraju J.S.S."/>
            <person name="Engler F."/>
            <person name="Soderlund C."/>
            <person name="Wing R.A."/>
            <person name="Palmer L.E."/>
            <person name="de la Bastide M."/>
            <person name="Spiegel L."/>
            <person name="Nascimento L."/>
            <person name="Zutavern T."/>
            <person name="O'Shaughnessy A."/>
            <person name="Dike S."/>
            <person name="Dedhia N."/>
            <person name="Preston R."/>
            <person name="Balija V."/>
            <person name="McCombie W.R."/>
            <person name="Chow T."/>
            <person name="Chen H."/>
            <person name="Chung M."/>
            <person name="Chen C."/>
            <person name="Shaw J."/>
            <person name="Wu H."/>
            <person name="Hsiao K."/>
            <person name="Chao Y."/>
            <person name="Chu M."/>
            <person name="Cheng C."/>
            <person name="Hour A."/>
            <person name="Lee P."/>
            <person name="Lin S."/>
            <person name="Lin Y."/>
            <person name="Liou J."/>
            <person name="Liu S."/>
            <person name="Hsing Y."/>
            <person name="Raghuvanshi S."/>
            <person name="Mohanty A."/>
            <person name="Bharti A.K."/>
            <person name="Gaur A."/>
            <person name="Gupta V."/>
            <person name="Kumar D."/>
            <person name="Ravi V."/>
            <person name="Vij S."/>
            <person name="Kapur A."/>
            <person name="Khurana P."/>
            <person name="Khurana P."/>
            <person name="Khurana J.P."/>
            <person name="Tyagi A.K."/>
            <person name="Gaikwad K."/>
            <person name="Singh A."/>
            <person name="Dalal V."/>
            <person name="Srivastava S."/>
            <person name="Dixit A."/>
            <person name="Pal A.K."/>
            <person name="Ghazi I.A."/>
            <person name="Yadav M."/>
            <person name="Pandit A."/>
            <person name="Bhargava A."/>
            <person name="Sureshbabu K."/>
            <person name="Batra K."/>
            <person name="Sharma T.R."/>
            <person name="Mohapatra T."/>
            <person name="Singh N.K."/>
            <person name="Messing J."/>
            <person name="Nelson A.B."/>
            <person name="Fuks G."/>
            <person name="Kavchok S."/>
            <person name="Keizer G."/>
            <person name="Linton E."/>
            <person name="Llaca V."/>
            <person name="Song R."/>
            <person name="Tanyolac B."/>
            <person name="Young S."/>
            <person name="Ho-Il K."/>
            <person name="Hahn J.H."/>
            <person name="Sangsakoo G."/>
            <person name="Vanavichit A."/>
            <person name="de Mattos Luiz.A.T."/>
            <person name="Zimmer P.D."/>
            <person name="Malone G."/>
            <person name="Dellagostin O."/>
            <person name="de Oliveira A.C."/>
            <person name="Bevan M."/>
            <person name="Bancroft I."/>
            <person name="Minx P."/>
            <person name="Cordum H."/>
            <person name="Wilson R."/>
            <person name="Cheng Z."/>
            <person name="Jin W."/>
            <person name="Jiang J."/>
            <person name="Leong S.A."/>
            <person name="Iwama H."/>
            <person name="Gojobori T."/>
            <person name="Itoh T."/>
            <person name="Niimura Y."/>
            <person name="Fujii Y."/>
            <person name="Habara T."/>
            <person name="Sakai H."/>
            <person name="Sato Y."/>
            <person name="Wilson G."/>
            <person name="Kumar K."/>
            <person name="McCouch S."/>
            <person name="Juretic N."/>
            <person name="Hoen D."/>
            <person name="Wright S."/>
            <person name="Bruskiewich R."/>
            <person name="Bureau T."/>
            <person name="Miyao A."/>
            <person name="Hirochika H."/>
            <person name="Nishikawa T."/>
            <person name="Kadowaki K."/>
            <person name="Sugiura M."/>
            <person name="Burr B."/>
            <person name="Sasaki T."/>
        </authorList>
    </citation>
    <scope>NUCLEOTIDE SEQUENCE [LARGE SCALE GENOMIC DNA]</scope>
    <source>
        <strain evidence="2">cv. Nipponbare</strain>
    </source>
</reference>
<gene>
    <name evidence="1" type="ordered locus">Os01g0703800</name>
    <name evidence="1" type="ORF">OSNPB_010703800</name>
</gene>
<proteinExistence type="predicted"/>
<dbReference type="AlphaFoldDB" id="A0A0P0V727"/>
<dbReference type="EMBL" id="AP014957">
    <property type="protein sequence ID" value="BAS73914.1"/>
    <property type="molecule type" value="Genomic_DNA"/>
</dbReference>
<accession>A0A0P0V727</accession>
<dbReference type="PaxDb" id="39947-A0A0P0V727"/>
<keyword evidence="2" id="KW-1185">Reference proteome</keyword>
<organism evidence="1 2">
    <name type="scientific">Oryza sativa subsp. japonica</name>
    <name type="common">Rice</name>
    <dbReference type="NCBI Taxonomy" id="39947"/>
    <lineage>
        <taxon>Eukaryota</taxon>
        <taxon>Viridiplantae</taxon>
        <taxon>Streptophyta</taxon>
        <taxon>Embryophyta</taxon>
        <taxon>Tracheophyta</taxon>
        <taxon>Spermatophyta</taxon>
        <taxon>Magnoliopsida</taxon>
        <taxon>Liliopsida</taxon>
        <taxon>Poales</taxon>
        <taxon>Poaceae</taxon>
        <taxon>BOP clade</taxon>
        <taxon>Oryzoideae</taxon>
        <taxon>Oryzeae</taxon>
        <taxon>Oryzinae</taxon>
        <taxon>Oryza</taxon>
        <taxon>Oryza sativa</taxon>
    </lineage>
</organism>
<name>A0A0P0V727_ORYSJ</name>
<protein>
    <submittedName>
        <fullName evidence="1">Os01g0703800 protein</fullName>
    </submittedName>
</protein>
<reference evidence="1 2" key="2">
    <citation type="journal article" date="2013" name="Plant Cell Physiol.">
        <title>Rice Annotation Project Database (RAP-DB): an integrative and interactive database for rice genomics.</title>
        <authorList>
            <person name="Sakai H."/>
            <person name="Lee S.S."/>
            <person name="Tanaka T."/>
            <person name="Numa H."/>
            <person name="Kim J."/>
            <person name="Kawahara Y."/>
            <person name="Wakimoto H."/>
            <person name="Yang C.C."/>
            <person name="Iwamoto M."/>
            <person name="Abe T."/>
            <person name="Yamada Y."/>
            <person name="Muto A."/>
            <person name="Inokuchi H."/>
            <person name="Ikemura T."/>
            <person name="Matsumoto T."/>
            <person name="Sasaki T."/>
            <person name="Itoh T."/>
        </authorList>
    </citation>
    <scope>NUCLEOTIDE SEQUENCE [LARGE SCALE GENOMIC DNA]</scope>
    <source>
        <strain evidence="2">cv. Nipponbare</strain>
    </source>
</reference>
<sequence length="83" mass="9195">MLTLSTTSKNTSFFLYRIPSLRHDTAFVTAIGGLCDTSILYASVLMNSLKIFASVYCGYPKSIISSSNSYCRHKSNTILCQIQ</sequence>